<name>A0ABV8V4W1_9GAMM</name>
<protein>
    <submittedName>
        <fullName evidence="1">YfiR family protein</fullName>
    </submittedName>
</protein>
<comment type="caution">
    <text evidence="1">The sequence shown here is derived from an EMBL/GenBank/DDBJ whole genome shotgun (WGS) entry which is preliminary data.</text>
</comment>
<dbReference type="InterPro" id="IPR025293">
    <property type="entry name" value="YfiR/HmsC-like"/>
</dbReference>
<dbReference type="Pfam" id="PF13689">
    <property type="entry name" value="DUF4154"/>
    <property type="match status" value="1"/>
</dbReference>
<sequence>MSKYFYANAVQILAVALISLLLIPLAHAKPLPTQMTGAIILKLMQLEASSDTSNTLNILVINDPSLAKYLSSKVGTKVGKMTLTQVWQDTAPSQKTPNIIYINTNKQLEKTMAYAKGIKALTISNDLNLAKSGVVLFIYDDEGLPGIALNIDASKRMGYKWDAKILEISKAIQ</sequence>
<proteinExistence type="predicted"/>
<accession>A0ABV8V4W1</accession>
<keyword evidence="2" id="KW-1185">Reference proteome</keyword>
<dbReference type="RefSeq" id="WP_290264843.1">
    <property type="nucleotide sequence ID" value="NZ_JAUFQG010000006.1"/>
</dbReference>
<reference evidence="2" key="1">
    <citation type="journal article" date="2019" name="Int. J. Syst. Evol. Microbiol.">
        <title>The Global Catalogue of Microorganisms (GCM) 10K type strain sequencing project: providing services to taxonomists for standard genome sequencing and annotation.</title>
        <authorList>
            <consortium name="The Broad Institute Genomics Platform"/>
            <consortium name="The Broad Institute Genome Sequencing Center for Infectious Disease"/>
            <person name="Wu L."/>
            <person name="Ma J."/>
        </authorList>
    </citation>
    <scope>NUCLEOTIDE SEQUENCE [LARGE SCALE GENOMIC DNA]</scope>
    <source>
        <strain evidence="2">CECT 8570</strain>
    </source>
</reference>
<evidence type="ECO:0000313" key="2">
    <source>
        <dbReference type="Proteomes" id="UP001595840"/>
    </source>
</evidence>
<evidence type="ECO:0000313" key="1">
    <source>
        <dbReference type="EMBL" id="MFC4362893.1"/>
    </source>
</evidence>
<gene>
    <name evidence="1" type="ORF">ACFOX3_11320</name>
</gene>
<dbReference type="Proteomes" id="UP001595840">
    <property type="component" value="Unassembled WGS sequence"/>
</dbReference>
<organism evidence="1 2">
    <name type="scientific">Simiduia curdlanivorans</name>
    <dbReference type="NCBI Taxonomy" id="1492769"/>
    <lineage>
        <taxon>Bacteria</taxon>
        <taxon>Pseudomonadati</taxon>
        <taxon>Pseudomonadota</taxon>
        <taxon>Gammaproteobacteria</taxon>
        <taxon>Cellvibrionales</taxon>
        <taxon>Cellvibrionaceae</taxon>
        <taxon>Simiduia</taxon>
    </lineage>
</organism>
<dbReference type="EMBL" id="JBHSCX010000013">
    <property type="protein sequence ID" value="MFC4362893.1"/>
    <property type="molecule type" value="Genomic_DNA"/>
</dbReference>